<feature type="non-terminal residue" evidence="2">
    <location>
        <position position="167"/>
    </location>
</feature>
<feature type="non-terminal residue" evidence="2">
    <location>
        <position position="1"/>
    </location>
</feature>
<proteinExistence type="predicted"/>
<feature type="region of interest" description="Disordered" evidence="1">
    <location>
        <begin position="143"/>
        <end position="167"/>
    </location>
</feature>
<dbReference type="Proteomes" id="UP000626109">
    <property type="component" value="Unassembled WGS sequence"/>
</dbReference>
<dbReference type="EMBL" id="CAJNNW010028728">
    <property type="protein sequence ID" value="CAE8697383.1"/>
    <property type="molecule type" value="Genomic_DNA"/>
</dbReference>
<dbReference type="AlphaFoldDB" id="A0A813KF50"/>
<protein>
    <submittedName>
        <fullName evidence="2">Uncharacterized protein</fullName>
    </submittedName>
</protein>
<accession>A0A813KF50</accession>
<organism evidence="2 3">
    <name type="scientific">Polarella glacialis</name>
    <name type="common">Dinoflagellate</name>
    <dbReference type="NCBI Taxonomy" id="89957"/>
    <lineage>
        <taxon>Eukaryota</taxon>
        <taxon>Sar</taxon>
        <taxon>Alveolata</taxon>
        <taxon>Dinophyceae</taxon>
        <taxon>Suessiales</taxon>
        <taxon>Suessiaceae</taxon>
        <taxon>Polarella</taxon>
    </lineage>
</organism>
<name>A0A813KF50_POLGL</name>
<comment type="caution">
    <text evidence="2">The sequence shown here is derived from an EMBL/GenBank/DDBJ whole genome shotgun (WGS) entry which is preliminary data.</text>
</comment>
<evidence type="ECO:0000256" key="1">
    <source>
        <dbReference type="SAM" id="MobiDB-lite"/>
    </source>
</evidence>
<sequence>AGMAAPGQRQKLRSRSSLLLGAVAATAALAALVVVHRTHSLSRCFCAEKPLLGAIAAEKGGQSRVLRAATGTFEGKVAATLGPYRDKAIVVEGVPRPDVEDAAIDAAFQKKKAKKTEFVRINFTGSGARLGLTVIIDFEGKRGAGHPERGMPIPGTKMTGHQLELKE</sequence>
<evidence type="ECO:0000313" key="3">
    <source>
        <dbReference type="Proteomes" id="UP000626109"/>
    </source>
</evidence>
<evidence type="ECO:0000313" key="2">
    <source>
        <dbReference type="EMBL" id="CAE8697383.1"/>
    </source>
</evidence>
<gene>
    <name evidence="2" type="ORF">PGLA2088_LOCUS30278</name>
</gene>
<reference evidence="2" key="1">
    <citation type="submission" date="2021-02" db="EMBL/GenBank/DDBJ databases">
        <authorList>
            <person name="Dougan E. K."/>
            <person name="Rhodes N."/>
            <person name="Thang M."/>
            <person name="Chan C."/>
        </authorList>
    </citation>
    <scope>NUCLEOTIDE SEQUENCE</scope>
</reference>